<sequence length="125" mass="14377">MEDMEEVAENLTEKQQDDKSGMYMRVHFSFINGPLSEMKPNTLATTLALGRFIDKNGECFPTYKQLGEVLGISRDAVKKRIEEVKKYRYNGESIVEVINRNVEGGRNTSNLYRLNRKYISIFSDG</sequence>
<comment type="caution">
    <text evidence="1">The sequence shown here is derived from an EMBL/GenBank/DDBJ whole genome shotgun (WGS) entry which is preliminary data.</text>
</comment>
<dbReference type="RefSeq" id="WP_125553807.1">
    <property type="nucleotide sequence ID" value="NZ_RBVX01000001.1"/>
</dbReference>
<evidence type="ECO:0000313" key="2">
    <source>
        <dbReference type="Proteomes" id="UP000275076"/>
    </source>
</evidence>
<name>A0A428NAA2_9BACI</name>
<dbReference type="EMBL" id="RBVX01000001">
    <property type="protein sequence ID" value="RSL35313.1"/>
    <property type="molecule type" value="Genomic_DNA"/>
</dbReference>
<dbReference type="InterPro" id="IPR036388">
    <property type="entry name" value="WH-like_DNA-bd_sf"/>
</dbReference>
<dbReference type="Pfam" id="PF13730">
    <property type="entry name" value="HTH_36"/>
    <property type="match status" value="1"/>
</dbReference>
<dbReference type="AlphaFoldDB" id="A0A428NAA2"/>
<keyword evidence="2" id="KW-1185">Reference proteome</keyword>
<accession>A0A428NAA2</accession>
<protein>
    <submittedName>
        <fullName evidence="1">Helix-turn-helix domain-containing protein</fullName>
    </submittedName>
</protein>
<gene>
    <name evidence="1" type="ORF">D7Z54_01740</name>
</gene>
<proteinExistence type="predicted"/>
<organism evidence="1 2">
    <name type="scientific">Salibacterium salarium</name>
    <dbReference type="NCBI Taxonomy" id="284579"/>
    <lineage>
        <taxon>Bacteria</taxon>
        <taxon>Bacillati</taxon>
        <taxon>Bacillota</taxon>
        <taxon>Bacilli</taxon>
        <taxon>Bacillales</taxon>
        <taxon>Bacillaceae</taxon>
    </lineage>
</organism>
<dbReference type="OrthoDB" id="2080971at2"/>
<dbReference type="Proteomes" id="UP000275076">
    <property type="component" value="Unassembled WGS sequence"/>
</dbReference>
<reference evidence="1 2" key="1">
    <citation type="submission" date="2018-10" db="EMBL/GenBank/DDBJ databases">
        <title>Draft genome sequence of Bacillus salarius IM0101, isolated from a hypersaline soil in Inner Mongolia, China.</title>
        <authorList>
            <person name="Yamprayoonswat W."/>
            <person name="Boonvisut S."/>
            <person name="Jumpathong W."/>
            <person name="Sittihan S."/>
            <person name="Ruangsuj P."/>
            <person name="Wanthongcharoen S."/>
            <person name="Thongpramul N."/>
            <person name="Pimmason S."/>
            <person name="Yu B."/>
            <person name="Yasawong M."/>
        </authorList>
    </citation>
    <scope>NUCLEOTIDE SEQUENCE [LARGE SCALE GENOMIC DNA]</scope>
    <source>
        <strain evidence="1 2">IM0101</strain>
    </source>
</reference>
<evidence type="ECO:0000313" key="1">
    <source>
        <dbReference type="EMBL" id="RSL35313.1"/>
    </source>
</evidence>
<dbReference type="Gene3D" id="1.10.10.10">
    <property type="entry name" value="Winged helix-like DNA-binding domain superfamily/Winged helix DNA-binding domain"/>
    <property type="match status" value="1"/>
</dbReference>